<evidence type="ECO:0000313" key="3">
    <source>
        <dbReference type="Proteomes" id="UP000060345"/>
    </source>
</evidence>
<protein>
    <submittedName>
        <fullName evidence="1">Uncharacterized protein</fullName>
    </submittedName>
</protein>
<dbReference type="Pfam" id="PF20453">
    <property type="entry name" value="DUF6707"/>
    <property type="match status" value="1"/>
</dbReference>
<dbReference type="AlphaFoldDB" id="A0A0K1NP05"/>
<dbReference type="RefSeq" id="WP_025078206.1">
    <property type="nucleotide sequence ID" value="NZ_BAKO01000010.1"/>
</dbReference>
<name>A0A0K1NP05_9BACT</name>
<sequence>MEDLLNGISTEFLHRMPFGELFKDWNISKAGAEERLEYLMYAAYCAYFDKKDATAKQFLSILTKEEFEGNYDKWTWTEGAILLQIHLDNYANHRLKEKLKTTLDYAESEAVRKICRKAFQRRAKGFLLNKREFPFQEEDKRVDFLKVIPYFSELIFIRTFNESDLTDEQLSLKMSLIEDKITQVISSYK</sequence>
<dbReference type="InterPro" id="IPR046553">
    <property type="entry name" value="DUF6707"/>
</dbReference>
<evidence type="ECO:0000313" key="1">
    <source>
        <dbReference type="EMBL" id="AKU70416.1"/>
    </source>
</evidence>
<dbReference type="OrthoDB" id="1076134at2"/>
<reference evidence="2 4" key="2">
    <citation type="submission" date="2021-03" db="EMBL/GenBank/DDBJ databases">
        <title>Human Oral Microbial Genomes.</title>
        <authorList>
            <person name="Johnston C.D."/>
            <person name="Chen T."/>
            <person name="Dewhirst F.E."/>
        </authorList>
    </citation>
    <scope>NUCLEOTIDE SEQUENCE [LARGE SCALE GENOMIC DNA]</scope>
    <source>
        <strain evidence="2 4">W1435</strain>
    </source>
</reference>
<dbReference type="KEGG" id="pfus:ADJ77_11675"/>
<dbReference type="Proteomes" id="UP000060345">
    <property type="component" value="Chromosome 2"/>
</dbReference>
<dbReference type="EMBL" id="CP072369">
    <property type="protein sequence ID" value="QUB86049.1"/>
    <property type="molecule type" value="Genomic_DNA"/>
</dbReference>
<evidence type="ECO:0000313" key="2">
    <source>
        <dbReference type="EMBL" id="QUB86049.1"/>
    </source>
</evidence>
<accession>A0A0K1NP05</accession>
<proteinExistence type="predicted"/>
<gene>
    <name evidence="1" type="ORF">ADJ77_11675</name>
    <name evidence="2" type="ORF">J5A51_01925</name>
</gene>
<dbReference type="EMBL" id="CP012075">
    <property type="protein sequence ID" value="AKU70416.1"/>
    <property type="molecule type" value="Genomic_DNA"/>
</dbReference>
<keyword evidence="4" id="KW-1185">Reference proteome</keyword>
<dbReference type="STRING" id="1236517.ADJ77_11675"/>
<reference evidence="1 3" key="1">
    <citation type="submission" date="2015-07" db="EMBL/GenBank/DDBJ databases">
        <authorList>
            <person name="Noorani M."/>
        </authorList>
    </citation>
    <scope>NUCLEOTIDE SEQUENCE [LARGE SCALE GENOMIC DNA]</scope>
    <source>
        <strain evidence="1 3">W1435</strain>
    </source>
</reference>
<evidence type="ECO:0000313" key="4">
    <source>
        <dbReference type="Proteomes" id="UP000682005"/>
    </source>
</evidence>
<dbReference type="Proteomes" id="UP000682005">
    <property type="component" value="Chromosome 2"/>
</dbReference>
<organism evidence="1 3">
    <name type="scientific">Prevotella fusca JCM 17724</name>
    <dbReference type="NCBI Taxonomy" id="1236517"/>
    <lineage>
        <taxon>Bacteria</taxon>
        <taxon>Pseudomonadati</taxon>
        <taxon>Bacteroidota</taxon>
        <taxon>Bacteroidia</taxon>
        <taxon>Bacteroidales</taxon>
        <taxon>Prevotellaceae</taxon>
        <taxon>Prevotella</taxon>
    </lineage>
</organism>